<keyword evidence="2" id="KW-1185">Reference proteome</keyword>
<dbReference type="SUPFAM" id="SSF56219">
    <property type="entry name" value="DNase I-like"/>
    <property type="match status" value="1"/>
</dbReference>
<dbReference type="Proteomes" id="UP000015106">
    <property type="component" value="Chromosome 3"/>
</dbReference>
<accession>A0A8R7TV42</accession>
<organism evidence="1 2">
    <name type="scientific">Triticum urartu</name>
    <name type="common">Red wild einkorn</name>
    <name type="synonym">Crithodium urartu</name>
    <dbReference type="NCBI Taxonomy" id="4572"/>
    <lineage>
        <taxon>Eukaryota</taxon>
        <taxon>Viridiplantae</taxon>
        <taxon>Streptophyta</taxon>
        <taxon>Embryophyta</taxon>
        <taxon>Tracheophyta</taxon>
        <taxon>Spermatophyta</taxon>
        <taxon>Magnoliopsida</taxon>
        <taxon>Liliopsida</taxon>
        <taxon>Poales</taxon>
        <taxon>Poaceae</taxon>
        <taxon>BOP clade</taxon>
        <taxon>Pooideae</taxon>
        <taxon>Triticodae</taxon>
        <taxon>Triticeae</taxon>
        <taxon>Triticinae</taxon>
        <taxon>Triticum</taxon>
    </lineage>
</organism>
<sequence>KEVAVTLRDKSDNFIDVFVGSGVENYWRLTGYYGEPKWDDKHLTWSRLRELKAVADMPWMVIGDLNEIMFSFEKEGGNDRPAHFMRAFREAL</sequence>
<name>A0A8R7TV42_TRIUA</name>
<protein>
    <recommendedName>
        <fullName evidence="3">Exo_endo_phos domain-containing protein</fullName>
    </recommendedName>
</protein>
<dbReference type="InterPro" id="IPR036691">
    <property type="entry name" value="Endo/exonu/phosph_ase_sf"/>
</dbReference>
<dbReference type="AlphaFoldDB" id="A0A8R7TV42"/>
<evidence type="ECO:0000313" key="1">
    <source>
        <dbReference type="EnsemblPlants" id="TuG1812G0300002731.01.T01.cds325424"/>
    </source>
</evidence>
<evidence type="ECO:0008006" key="3">
    <source>
        <dbReference type="Google" id="ProtNLM"/>
    </source>
</evidence>
<reference evidence="2" key="1">
    <citation type="journal article" date="2013" name="Nature">
        <title>Draft genome of the wheat A-genome progenitor Triticum urartu.</title>
        <authorList>
            <person name="Ling H.Q."/>
            <person name="Zhao S."/>
            <person name="Liu D."/>
            <person name="Wang J."/>
            <person name="Sun H."/>
            <person name="Zhang C."/>
            <person name="Fan H."/>
            <person name="Li D."/>
            <person name="Dong L."/>
            <person name="Tao Y."/>
            <person name="Gao C."/>
            <person name="Wu H."/>
            <person name="Li Y."/>
            <person name="Cui Y."/>
            <person name="Guo X."/>
            <person name="Zheng S."/>
            <person name="Wang B."/>
            <person name="Yu K."/>
            <person name="Liang Q."/>
            <person name="Yang W."/>
            <person name="Lou X."/>
            <person name="Chen J."/>
            <person name="Feng M."/>
            <person name="Jian J."/>
            <person name="Zhang X."/>
            <person name="Luo G."/>
            <person name="Jiang Y."/>
            <person name="Liu J."/>
            <person name="Wang Z."/>
            <person name="Sha Y."/>
            <person name="Zhang B."/>
            <person name="Wu H."/>
            <person name="Tang D."/>
            <person name="Shen Q."/>
            <person name="Xue P."/>
            <person name="Zou S."/>
            <person name="Wang X."/>
            <person name="Liu X."/>
            <person name="Wang F."/>
            <person name="Yang Y."/>
            <person name="An X."/>
            <person name="Dong Z."/>
            <person name="Zhang K."/>
            <person name="Zhang X."/>
            <person name="Luo M.C."/>
            <person name="Dvorak J."/>
            <person name="Tong Y."/>
            <person name="Wang J."/>
            <person name="Yang H."/>
            <person name="Li Z."/>
            <person name="Wang D."/>
            <person name="Zhang A."/>
            <person name="Wang J."/>
        </authorList>
    </citation>
    <scope>NUCLEOTIDE SEQUENCE</scope>
    <source>
        <strain evidence="2">cv. G1812</strain>
    </source>
</reference>
<dbReference type="EnsemblPlants" id="TuG1812G0300002731.01.T01">
    <property type="protein sequence ID" value="TuG1812G0300002731.01.T01.cds325424"/>
    <property type="gene ID" value="TuG1812G0300002731.01"/>
</dbReference>
<dbReference type="Gramene" id="TuG1812G0300002731.01.T01">
    <property type="protein sequence ID" value="TuG1812G0300002731.01.T01.cds325424"/>
    <property type="gene ID" value="TuG1812G0300002731.01"/>
</dbReference>
<reference evidence="1" key="3">
    <citation type="submission" date="2022-06" db="UniProtKB">
        <authorList>
            <consortium name="EnsemblPlants"/>
        </authorList>
    </citation>
    <scope>IDENTIFICATION</scope>
</reference>
<proteinExistence type="predicted"/>
<evidence type="ECO:0000313" key="2">
    <source>
        <dbReference type="Proteomes" id="UP000015106"/>
    </source>
</evidence>
<reference evidence="1" key="2">
    <citation type="submission" date="2018-03" db="EMBL/GenBank/DDBJ databases">
        <title>The Triticum urartu genome reveals the dynamic nature of wheat genome evolution.</title>
        <authorList>
            <person name="Ling H."/>
            <person name="Ma B."/>
            <person name="Shi X."/>
            <person name="Liu H."/>
            <person name="Dong L."/>
            <person name="Sun H."/>
            <person name="Cao Y."/>
            <person name="Gao Q."/>
            <person name="Zheng S."/>
            <person name="Li Y."/>
            <person name="Yu Y."/>
            <person name="Du H."/>
            <person name="Qi M."/>
            <person name="Li Y."/>
            <person name="Yu H."/>
            <person name="Cui Y."/>
            <person name="Wang N."/>
            <person name="Chen C."/>
            <person name="Wu H."/>
            <person name="Zhao Y."/>
            <person name="Zhang J."/>
            <person name="Li Y."/>
            <person name="Zhou W."/>
            <person name="Zhang B."/>
            <person name="Hu W."/>
            <person name="Eijk M."/>
            <person name="Tang J."/>
            <person name="Witsenboer H."/>
            <person name="Zhao S."/>
            <person name="Li Z."/>
            <person name="Zhang A."/>
            <person name="Wang D."/>
            <person name="Liang C."/>
        </authorList>
    </citation>
    <scope>NUCLEOTIDE SEQUENCE [LARGE SCALE GENOMIC DNA]</scope>
    <source>
        <strain evidence="1">cv. G1812</strain>
    </source>
</reference>